<dbReference type="InterPro" id="IPR029481">
    <property type="entry name" value="ABC_trans_N"/>
</dbReference>
<name>A0ABR2VPC0_9FUNG</name>
<feature type="domain" description="Pleiotropic ABC efflux transporter N-terminal" evidence="2">
    <location>
        <begin position="75"/>
        <end position="129"/>
    </location>
</feature>
<organism evidence="3 4">
    <name type="scientific">Basidiobolus ranarum</name>
    <dbReference type="NCBI Taxonomy" id="34480"/>
    <lineage>
        <taxon>Eukaryota</taxon>
        <taxon>Fungi</taxon>
        <taxon>Fungi incertae sedis</taxon>
        <taxon>Zoopagomycota</taxon>
        <taxon>Entomophthoromycotina</taxon>
        <taxon>Basidiobolomycetes</taxon>
        <taxon>Basidiobolales</taxon>
        <taxon>Basidiobolaceae</taxon>
        <taxon>Basidiobolus</taxon>
    </lineage>
</organism>
<evidence type="ECO:0000313" key="4">
    <source>
        <dbReference type="Proteomes" id="UP001479436"/>
    </source>
</evidence>
<dbReference type="GO" id="GO:0005524">
    <property type="term" value="F:ATP binding"/>
    <property type="evidence" value="ECO:0007669"/>
    <property type="project" value="UniProtKB-KW"/>
</dbReference>
<keyword evidence="3" id="KW-0067">ATP-binding</keyword>
<protein>
    <submittedName>
        <fullName evidence="3">ATP-binding cassette transporter snq2</fullName>
    </submittedName>
</protein>
<proteinExistence type="predicted"/>
<evidence type="ECO:0000313" key="3">
    <source>
        <dbReference type="EMBL" id="KAK9687843.1"/>
    </source>
</evidence>
<feature type="region of interest" description="Disordered" evidence="1">
    <location>
        <begin position="1"/>
        <end position="23"/>
    </location>
</feature>
<evidence type="ECO:0000256" key="1">
    <source>
        <dbReference type="SAM" id="MobiDB-lite"/>
    </source>
</evidence>
<gene>
    <name evidence="3" type="primary">SNQ2_13</name>
    <name evidence="3" type="ORF">K7432_014625</name>
</gene>
<sequence length="156" mass="17414">MSEALHRPIEDPNSVWSSGDPGPISFRNIIDEDQQPLGGTYFGENTDVSIDRAEETFAGVTRTLSRTPQDVVSAEAGEGEFDLEKHLNAVVQNREQRGVPQKKLGLTFQNLSVFGESNDFQRISTVGNMLLGTLNFVPLIRNLFDWRDVVSFGQTW</sequence>
<dbReference type="Pfam" id="PF14510">
    <property type="entry name" value="ABC_trans_N"/>
    <property type="match status" value="1"/>
</dbReference>
<evidence type="ECO:0000259" key="2">
    <source>
        <dbReference type="Pfam" id="PF14510"/>
    </source>
</evidence>
<dbReference type="Proteomes" id="UP001479436">
    <property type="component" value="Unassembled WGS sequence"/>
</dbReference>
<dbReference type="EMBL" id="JASJQH010008590">
    <property type="protein sequence ID" value="KAK9687843.1"/>
    <property type="molecule type" value="Genomic_DNA"/>
</dbReference>
<keyword evidence="3" id="KW-0547">Nucleotide-binding</keyword>
<keyword evidence="4" id="KW-1185">Reference proteome</keyword>
<accession>A0ABR2VPC0</accession>
<feature type="compositionally biased region" description="Basic and acidic residues" evidence="1">
    <location>
        <begin position="1"/>
        <end position="10"/>
    </location>
</feature>
<comment type="caution">
    <text evidence="3">The sequence shown here is derived from an EMBL/GenBank/DDBJ whole genome shotgun (WGS) entry which is preliminary data.</text>
</comment>
<reference evidence="3 4" key="1">
    <citation type="submission" date="2023-04" db="EMBL/GenBank/DDBJ databases">
        <title>Genome of Basidiobolus ranarum AG-B5.</title>
        <authorList>
            <person name="Stajich J.E."/>
            <person name="Carter-House D."/>
            <person name="Gryganskyi A."/>
        </authorList>
    </citation>
    <scope>NUCLEOTIDE SEQUENCE [LARGE SCALE GENOMIC DNA]</scope>
    <source>
        <strain evidence="3 4">AG-B5</strain>
    </source>
</reference>